<name>A0A085GL43_EWIA3</name>
<dbReference type="PANTHER" id="PTHR43877:SF1">
    <property type="entry name" value="ACETYLTRANSFERASE"/>
    <property type="match status" value="1"/>
</dbReference>
<dbReference type="Pfam" id="PF13673">
    <property type="entry name" value="Acetyltransf_10"/>
    <property type="match status" value="1"/>
</dbReference>
<comment type="caution">
    <text evidence="4">The sequence shown here is derived from an EMBL/GenBank/DDBJ whole genome shotgun (WGS) entry which is preliminary data.</text>
</comment>
<gene>
    <name evidence="4" type="ORF">GEAM_0690</name>
</gene>
<organism evidence="4 5">
    <name type="scientific">Ewingella americana (strain ATCC 33852 / DSM 4580 / CCUG 14506 / JCM 5911 / LMG 7869 / NCTC 12157 / CDC 1468-78)</name>
    <dbReference type="NCBI Taxonomy" id="910964"/>
    <lineage>
        <taxon>Bacteria</taxon>
        <taxon>Pseudomonadati</taxon>
        <taxon>Pseudomonadota</taxon>
        <taxon>Gammaproteobacteria</taxon>
        <taxon>Enterobacterales</taxon>
        <taxon>Yersiniaceae</taxon>
        <taxon>Ewingella</taxon>
    </lineage>
</organism>
<evidence type="ECO:0000256" key="2">
    <source>
        <dbReference type="ARBA" id="ARBA00023315"/>
    </source>
</evidence>
<evidence type="ECO:0000256" key="1">
    <source>
        <dbReference type="ARBA" id="ARBA00022679"/>
    </source>
</evidence>
<dbReference type="STRING" id="910964.GEAM_0690"/>
<dbReference type="CDD" id="cd04301">
    <property type="entry name" value="NAT_SF"/>
    <property type="match status" value="1"/>
</dbReference>
<dbReference type="InterPro" id="IPR016181">
    <property type="entry name" value="Acyl_CoA_acyltransferase"/>
</dbReference>
<accession>A0A085GL43</accession>
<protein>
    <submittedName>
        <fullName evidence="4">Putative acetyltransferase</fullName>
    </submittedName>
</protein>
<dbReference type="InterPro" id="IPR000182">
    <property type="entry name" value="GNAT_dom"/>
</dbReference>
<dbReference type="AlphaFoldDB" id="A0A085GL43"/>
<dbReference type="GeneID" id="78379036"/>
<dbReference type="Proteomes" id="UP000028640">
    <property type="component" value="Unassembled WGS sequence"/>
</dbReference>
<keyword evidence="1 4" id="KW-0808">Transferase</keyword>
<dbReference type="EMBL" id="JMPJ01000026">
    <property type="protein sequence ID" value="KFC84438.1"/>
    <property type="molecule type" value="Genomic_DNA"/>
</dbReference>
<dbReference type="PROSITE" id="PS51186">
    <property type="entry name" value="GNAT"/>
    <property type="match status" value="1"/>
</dbReference>
<sequence length="141" mass="16049">MQIRPYEEADRPFLRTLYLASRKDTWTWMDTRDFQLEDFDRAIIGETVIVAEHQGKLLGFASIFTQENFLHNLFVDPAHKGTGVGSALLHASEAMFTGTGSLKCLIKSKNSVAFYHAKGWEVVAEGESPKGDYYLFHFLKK</sequence>
<proteinExistence type="predicted"/>
<keyword evidence="5" id="KW-1185">Reference proteome</keyword>
<dbReference type="eggNOG" id="COG0456">
    <property type="taxonomic scope" value="Bacteria"/>
</dbReference>
<dbReference type="Gene3D" id="3.40.630.30">
    <property type="match status" value="1"/>
</dbReference>
<feature type="domain" description="N-acetyltransferase" evidence="3">
    <location>
        <begin position="1"/>
        <end position="140"/>
    </location>
</feature>
<reference evidence="4 5" key="1">
    <citation type="submission" date="2014-05" db="EMBL/GenBank/DDBJ databases">
        <title>ATOL: Assembling a taxonomically balanced genome-scale reconstruction of the evolutionary history of the Enterobacteriaceae.</title>
        <authorList>
            <person name="Plunkett G.III."/>
            <person name="Neeno-Eckwall E.C."/>
            <person name="Glasner J.D."/>
            <person name="Perna N.T."/>
        </authorList>
    </citation>
    <scope>NUCLEOTIDE SEQUENCE [LARGE SCALE GENOMIC DNA]</scope>
    <source>
        <strain evidence="4 5">ATCC 33852</strain>
    </source>
</reference>
<evidence type="ECO:0000313" key="5">
    <source>
        <dbReference type="Proteomes" id="UP000028640"/>
    </source>
</evidence>
<evidence type="ECO:0000313" key="4">
    <source>
        <dbReference type="EMBL" id="KFC84438.1"/>
    </source>
</evidence>
<keyword evidence="2" id="KW-0012">Acyltransferase</keyword>
<dbReference type="GO" id="GO:0016747">
    <property type="term" value="F:acyltransferase activity, transferring groups other than amino-acyl groups"/>
    <property type="evidence" value="ECO:0007669"/>
    <property type="project" value="InterPro"/>
</dbReference>
<dbReference type="OrthoDB" id="9789605at2"/>
<evidence type="ECO:0000259" key="3">
    <source>
        <dbReference type="PROSITE" id="PS51186"/>
    </source>
</evidence>
<dbReference type="SUPFAM" id="SSF55729">
    <property type="entry name" value="Acyl-CoA N-acyltransferases (Nat)"/>
    <property type="match status" value="1"/>
</dbReference>
<dbReference type="PANTHER" id="PTHR43877">
    <property type="entry name" value="AMINOALKYLPHOSPHONATE N-ACETYLTRANSFERASE-RELATED-RELATED"/>
    <property type="match status" value="1"/>
</dbReference>
<dbReference type="RefSeq" id="WP_034788326.1">
    <property type="nucleotide sequence ID" value="NZ_JMPJ01000026.1"/>
</dbReference>
<dbReference type="InterPro" id="IPR050832">
    <property type="entry name" value="Bact_Acetyltransf"/>
</dbReference>